<evidence type="ECO:0000313" key="1">
    <source>
        <dbReference type="EMBL" id="KAF5947547.1"/>
    </source>
</evidence>
<dbReference type="InterPro" id="IPR036457">
    <property type="entry name" value="PPM-type-like_dom_sf"/>
</dbReference>
<dbReference type="InterPro" id="IPR015655">
    <property type="entry name" value="PP2C"/>
</dbReference>
<dbReference type="EMBL" id="JACBKZ010000006">
    <property type="protein sequence ID" value="KAF5947547.1"/>
    <property type="molecule type" value="Genomic_DNA"/>
</dbReference>
<dbReference type="SUPFAM" id="SSF81606">
    <property type="entry name" value="PP2C-like"/>
    <property type="match status" value="1"/>
</dbReference>
<dbReference type="Gene3D" id="3.60.40.10">
    <property type="entry name" value="PPM-type phosphatase domain"/>
    <property type="match status" value="1"/>
</dbReference>
<dbReference type="PANTHER" id="PTHR47992">
    <property type="entry name" value="PROTEIN PHOSPHATASE"/>
    <property type="match status" value="1"/>
</dbReference>
<dbReference type="GO" id="GO:0004722">
    <property type="term" value="F:protein serine/threonine phosphatase activity"/>
    <property type="evidence" value="ECO:0007669"/>
    <property type="project" value="InterPro"/>
</dbReference>
<organism evidence="1 2">
    <name type="scientific">Camellia sinensis</name>
    <name type="common">Tea plant</name>
    <name type="synonym">Thea sinensis</name>
    <dbReference type="NCBI Taxonomy" id="4442"/>
    <lineage>
        <taxon>Eukaryota</taxon>
        <taxon>Viridiplantae</taxon>
        <taxon>Streptophyta</taxon>
        <taxon>Embryophyta</taxon>
        <taxon>Tracheophyta</taxon>
        <taxon>Spermatophyta</taxon>
        <taxon>Magnoliopsida</taxon>
        <taxon>eudicotyledons</taxon>
        <taxon>Gunneridae</taxon>
        <taxon>Pentapetalae</taxon>
        <taxon>asterids</taxon>
        <taxon>Ericales</taxon>
        <taxon>Theaceae</taxon>
        <taxon>Camellia</taxon>
    </lineage>
</organism>
<reference evidence="2" key="1">
    <citation type="journal article" date="2020" name="Nat. Commun.">
        <title>Genome assembly of wild tea tree DASZ reveals pedigree and selection history of tea varieties.</title>
        <authorList>
            <person name="Zhang W."/>
            <person name="Zhang Y."/>
            <person name="Qiu H."/>
            <person name="Guo Y."/>
            <person name="Wan H."/>
            <person name="Zhang X."/>
            <person name="Scossa F."/>
            <person name="Alseekh S."/>
            <person name="Zhang Q."/>
            <person name="Wang P."/>
            <person name="Xu L."/>
            <person name="Schmidt M.H."/>
            <person name="Jia X."/>
            <person name="Li D."/>
            <person name="Zhu A."/>
            <person name="Guo F."/>
            <person name="Chen W."/>
            <person name="Ni D."/>
            <person name="Usadel B."/>
            <person name="Fernie A.R."/>
            <person name="Wen W."/>
        </authorList>
    </citation>
    <scope>NUCLEOTIDE SEQUENCE [LARGE SCALE GENOMIC DNA]</scope>
    <source>
        <strain evidence="2">cv. G240</strain>
    </source>
</reference>
<dbReference type="Proteomes" id="UP000593564">
    <property type="component" value="Unassembled WGS sequence"/>
</dbReference>
<keyword evidence="2" id="KW-1185">Reference proteome</keyword>
<gene>
    <name evidence="1" type="ORF">HYC85_013504</name>
</gene>
<reference evidence="1 2" key="2">
    <citation type="submission" date="2020-07" db="EMBL/GenBank/DDBJ databases">
        <title>Genome assembly of wild tea tree DASZ reveals pedigree and selection history of tea varieties.</title>
        <authorList>
            <person name="Zhang W."/>
        </authorList>
    </citation>
    <scope>NUCLEOTIDE SEQUENCE [LARGE SCALE GENOMIC DNA]</scope>
    <source>
        <strain evidence="2">cv. G240</strain>
        <tissue evidence="1">Leaf</tissue>
    </source>
</reference>
<sequence length="181" mass="20282">MGDRRTDLYTLAVTPSPTTVNHLPSLMTLVAARPTPFSACKSRSVTCSSHGSISVIGRRREIGDALRVNIGLLTRYLRDFDFFGIYDEHGGSRLVHACCDRLHWLLVKMIEEEEEDGVEMTSLDWEKVMVGCFEKMDEEVSVGSIHYPHGKEPTIHMVWVAPCGIGPNHSVAPKLTQKSKW</sequence>
<dbReference type="AlphaFoldDB" id="A0A7J7H4S2"/>
<evidence type="ECO:0000313" key="2">
    <source>
        <dbReference type="Proteomes" id="UP000593564"/>
    </source>
</evidence>
<accession>A0A7J7H4S2</accession>
<protein>
    <submittedName>
        <fullName evidence="1">Uncharacterized protein</fullName>
    </submittedName>
</protein>
<proteinExistence type="predicted"/>
<comment type="caution">
    <text evidence="1">The sequence shown here is derived from an EMBL/GenBank/DDBJ whole genome shotgun (WGS) entry which is preliminary data.</text>
</comment>
<name>A0A7J7H4S2_CAMSI</name>